<evidence type="ECO:0000256" key="1">
    <source>
        <dbReference type="SAM" id="MobiDB-lite"/>
    </source>
</evidence>
<dbReference type="InterPro" id="IPR027417">
    <property type="entry name" value="P-loop_NTPase"/>
</dbReference>
<keyword evidence="2" id="KW-0472">Membrane</keyword>
<reference evidence="3" key="1">
    <citation type="journal article" date="2023" name="G3 (Bethesda)">
        <title>A reference genome for the long-term kleptoplast-retaining sea slug Elysia crispata morphotype clarki.</title>
        <authorList>
            <person name="Eastman K.E."/>
            <person name="Pendleton A.L."/>
            <person name="Shaikh M.A."/>
            <person name="Suttiyut T."/>
            <person name="Ogas R."/>
            <person name="Tomko P."/>
            <person name="Gavelis G."/>
            <person name="Widhalm J.R."/>
            <person name="Wisecaver J.H."/>
        </authorList>
    </citation>
    <scope>NUCLEOTIDE SEQUENCE</scope>
    <source>
        <strain evidence="3">ECLA1</strain>
    </source>
</reference>
<evidence type="ECO:0000313" key="4">
    <source>
        <dbReference type="Proteomes" id="UP001283361"/>
    </source>
</evidence>
<evidence type="ECO:0000256" key="2">
    <source>
        <dbReference type="SAM" id="Phobius"/>
    </source>
</evidence>
<feature type="transmembrane region" description="Helical" evidence="2">
    <location>
        <begin position="12"/>
        <end position="30"/>
    </location>
</feature>
<dbReference type="Gene3D" id="3.40.50.300">
    <property type="entry name" value="P-loop containing nucleotide triphosphate hydrolases"/>
    <property type="match status" value="1"/>
</dbReference>
<dbReference type="EMBL" id="JAWDGP010005875">
    <property type="protein sequence ID" value="KAK3750503.1"/>
    <property type="molecule type" value="Genomic_DNA"/>
</dbReference>
<accession>A0AAE1D0V0</accession>
<dbReference type="Pfam" id="PF13469">
    <property type="entry name" value="Sulfotransfer_3"/>
    <property type="match status" value="1"/>
</dbReference>
<dbReference type="AlphaFoldDB" id="A0AAE1D0V0"/>
<dbReference type="InterPro" id="IPR051135">
    <property type="entry name" value="Gal/GlcNAc/GalNAc_ST"/>
</dbReference>
<feature type="compositionally biased region" description="Basic and acidic residues" evidence="1">
    <location>
        <begin position="350"/>
        <end position="364"/>
    </location>
</feature>
<dbReference type="GO" id="GO:0001517">
    <property type="term" value="F:N-acetylglucosamine 6-O-sulfotransferase activity"/>
    <property type="evidence" value="ECO:0007669"/>
    <property type="project" value="TreeGrafter"/>
</dbReference>
<evidence type="ECO:0008006" key="5">
    <source>
        <dbReference type="Google" id="ProtNLM"/>
    </source>
</evidence>
<dbReference type="Proteomes" id="UP001283361">
    <property type="component" value="Unassembled WGS sequence"/>
</dbReference>
<dbReference type="PANTHER" id="PTHR10704:SF44">
    <property type="entry name" value="LD35051P-RELATED"/>
    <property type="match status" value="1"/>
</dbReference>
<sequence length="500" mass="58204">MISPLKNIRQKFLFVFMLTLVFLAVTFLYPSERIANIGDRPYKEITRANNNERQRRDQVQTLLVTFGRSGSSFTSDIIAHNKEVFYTFEPLSFLSRPNEAKRVPAHFKTSDLEDFSKRVIKSYLSCSFDFDTFNSLANFHLTITNSTKQFAECFQKQKPGIDHLDCYFKFLETCESHRMTFVKTIRFPVKWALDLMVSYPNLKLIYLVRDPRATLYSQAKVFKLFNLSTDVANFSASHCSRLDEDLKDLLLLRDMFPGRVKVVRYENAATDPRGFTLDIYRFLELPITEDLLSFVKTLTTPTTDHVNHPQLNKINGITHLQNKKVKRVINMHKGRMIRGVRIKRDISPRHEKMKPDTNAGRDKMTLYTNDGRGKMKPDTNDGRYKMKPNTDAGRDKMKPDTNTGRDKMKPDNSHRRNNLVNNEAKRKVKYYNPYSTHRDDPMSVMDHWRQVIGIKATWVIDNHCGHLYKQLGYRAASSQKDLENIAQISLVDYPQVEGIL</sequence>
<name>A0AAE1D0V0_9GAST</name>
<keyword evidence="2" id="KW-1133">Transmembrane helix</keyword>
<dbReference type="GO" id="GO:0006790">
    <property type="term" value="P:sulfur compound metabolic process"/>
    <property type="evidence" value="ECO:0007669"/>
    <property type="project" value="TreeGrafter"/>
</dbReference>
<proteinExistence type="predicted"/>
<comment type="caution">
    <text evidence="3">The sequence shown here is derived from an EMBL/GenBank/DDBJ whole genome shotgun (WGS) entry which is preliminary data.</text>
</comment>
<feature type="compositionally biased region" description="Basic and acidic residues" evidence="1">
    <location>
        <begin position="392"/>
        <end position="414"/>
    </location>
</feature>
<protein>
    <recommendedName>
        <fullName evidence="5">Sulfotransferase</fullName>
    </recommendedName>
</protein>
<organism evidence="3 4">
    <name type="scientific">Elysia crispata</name>
    <name type="common">lettuce slug</name>
    <dbReference type="NCBI Taxonomy" id="231223"/>
    <lineage>
        <taxon>Eukaryota</taxon>
        <taxon>Metazoa</taxon>
        <taxon>Spiralia</taxon>
        <taxon>Lophotrochozoa</taxon>
        <taxon>Mollusca</taxon>
        <taxon>Gastropoda</taxon>
        <taxon>Heterobranchia</taxon>
        <taxon>Euthyneura</taxon>
        <taxon>Panpulmonata</taxon>
        <taxon>Sacoglossa</taxon>
        <taxon>Placobranchoidea</taxon>
        <taxon>Plakobranchidae</taxon>
        <taxon>Elysia</taxon>
    </lineage>
</organism>
<feature type="compositionally biased region" description="Basic and acidic residues" evidence="1">
    <location>
        <begin position="371"/>
        <end position="384"/>
    </location>
</feature>
<feature type="region of interest" description="Disordered" evidence="1">
    <location>
        <begin position="350"/>
        <end position="426"/>
    </location>
</feature>
<dbReference type="SUPFAM" id="SSF52540">
    <property type="entry name" value="P-loop containing nucleoside triphosphate hydrolases"/>
    <property type="match status" value="1"/>
</dbReference>
<evidence type="ECO:0000313" key="3">
    <source>
        <dbReference type="EMBL" id="KAK3750503.1"/>
    </source>
</evidence>
<keyword evidence="4" id="KW-1185">Reference proteome</keyword>
<keyword evidence="2" id="KW-0812">Transmembrane</keyword>
<gene>
    <name evidence="3" type="ORF">RRG08_053873</name>
</gene>
<dbReference type="PANTHER" id="PTHR10704">
    <property type="entry name" value="CARBOHYDRATE SULFOTRANSFERASE"/>
    <property type="match status" value="1"/>
</dbReference>
<dbReference type="GO" id="GO:0006044">
    <property type="term" value="P:N-acetylglucosamine metabolic process"/>
    <property type="evidence" value="ECO:0007669"/>
    <property type="project" value="TreeGrafter"/>
</dbReference>